<organism evidence="2 3">
    <name type="scientific">Lysobacter gummosus</name>
    <dbReference type="NCBI Taxonomy" id="262324"/>
    <lineage>
        <taxon>Bacteria</taxon>
        <taxon>Pseudomonadati</taxon>
        <taxon>Pseudomonadota</taxon>
        <taxon>Gammaproteobacteria</taxon>
        <taxon>Lysobacterales</taxon>
        <taxon>Lysobacteraceae</taxon>
        <taxon>Lysobacter</taxon>
    </lineage>
</organism>
<dbReference type="Proteomes" id="UP000829194">
    <property type="component" value="Chromosome"/>
</dbReference>
<keyword evidence="1" id="KW-0812">Transmembrane</keyword>
<accession>A0ABY3XEA5</accession>
<sequence length="204" mass="22690">MDDRNLYAPPISDVTPIAGPVGRTNEFFVVSPRKFCLLYFGTFGLYQLYWFYMHWARYRRAHSVALSPVTRTLFAVFYTHSLTKRIDASLRASARVFAWKPAFPATVYVIAQVVGLVVDLAAQSRVAASAIDLFDVLILLPLGWALLKIQLAANAACADPQGESNQLLTPANYLWLMLGAALWLLTLITMAGVFIADYVGELRP</sequence>
<name>A0ABY3XEA5_9GAMM</name>
<feature type="transmembrane region" description="Helical" evidence="1">
    <location>
        <begin position="35"/>
        <end position="52"/>
    </location>
</feature>
<feature type="transmembrane region" description="Helical" evidence="1">
    <location>
        <begin position="173"/>
        <end position="199"/>
    </location>
</feature>
<proteinExistence type="predicted"/>
<evidence type="ECO:0000256" key="1">
    <source>
        <dbReference type="SAM" id="Phobius"/>
    </source>
</evidence>
<feature type="transmembrane region" description="Helical" evidence="1">
    <location>
        <begin position="102"/>
        <end position="121"/>
    </location>
</feature>
<dbReference type="EMBL" id="CP093547">
    <property type="protein sequence ID" value="UNP29772.1"/>
    <property type="molecule type" value="Genomic_DNA"/>
</dbReference>
<keyword evidence="3" id="KW-1185">Reference proteome</keyword>
<feature type="transmembrane region" description="Helical" evidence="1">
    <location>
        <begin position="133"/>
        <end position="153"/>
    </location>
</feature>
<reference evidence="2 3" key="1">
    <citation type="submission" date="2022-03" db="EMBL/GenBank/DDBJ databases">
        <title>Complete genome sequence of Lysobacter capsici VKM B-2533 and Lysobacter gummosus 10.1.1, promising sources of lytic agents.</title>
        <authorList>
            <person name="Tarlachkov S.V."/>
            <person name="Kudryakova I.V."/>
            <person name="Afoshin A.S."/>
            <person name="Leontyevskaya E.A."/>
            <person name="Leontyevskaya N.V."/>
        </authorList>
    </citation>
    <scope>NUCLEOTIDE SEQUENCE [LARGE SCALE GENOMIC DNA]</scope>
    <source>
        <strain evidence="2 3">10.1.1</strain>
    </source>
</reference>
<evidence type="ECO:0000313" key="2">
    <source>
        <dbReference type="EMBL" id="UNP29772.1"/>
    </source>
</evidence>
<gene>
    <name evidence="2" type="ORF">MOV92_00345</name>
</gene>
<keyword evidence="1" id="KW-0472">Membrane</keyword>
<protein>
    <recommendedName>
        <fullName evidence="4">DUF4234 domain-containing protein</fullName>
    </recommendedName>
</protein>
<evidence type="ECO:0000313" key="3">
    <source>
        <dbReference type="Proteomes" id="UP000829194"/>
    </source>
</evidence>
<evidence type="ECO:0008006" key="4">
    <source>
        <dbReference type="Google" id="ProtNLM"/>
    </source>
</evidence>
<dbReference type="RefSeq" id="WP_057941099.1">
    <property type="nucleotide sequence ID" value="NZ_CP011131.1"/>
</dbReference>
<keyword evidence="1" id="KW-1133">Transmembrane helix</keyword>